<comment type="caution">
    <text evidence="2">The sequence shown here is derived from an EMBL/GenBank/DDBJ whole genome shotgun (WGS) entry which is preliminary data.</text>
</comment>
<proteinExistence type="predicted"/>
<evidence type="ECO:0000313" key="3">
    <source>
        <dbReference type="Proteomes" id="UP000194236"/>
    </source>
</evidence>
<keyword evidence="1" id="KW-0175">Coiled coil</keyword>
<dbReference type="EMBL" id="MUJZ01015882">
    <property type="protein sequence ID" value="OTF80955.1"/>
    <property type="molecule type" value="Genomic_DNA"/>
</dbReference>
<feature type="non-terminal residue" evidence="2">
    <location>
        <position position="130"/>
    </location>
</feature>
<protein>
    <submittedName>
        <fullName evidence="2">Uncharacterized protein</fullName>
    </submittedName>
</protein>
<dbReference type="Proteomes" id="UP000194236">
    <property type="component" value="Unassembled WGS sequence"/>
</dbReference>
<accession>A0A1Y3BP79</accession>
<reference evidence="2 3" key="1">
    <citation type="submission" date="2017-03" db="EMBL/GenBank/DDBJ databases">
        <title>Genome Survey of Euroglyphus maynei.</title>
        <authorList>
            <person name="Arlian L.G."/>
            <person name="Morgan M.S."/>
            <person name="Rider S.D."/>
        </authorList>
    </citation>
    <scope>NUCLEOTIDE SEQUENCE [LARGE SCALE GENOMIC DNA]</scope>
    <source>
        <strain evidence="2">Arlian Lab</strain>
        <tissue evidence="2">Whole body</tissue>
    </source>
</reference>
<keyword evidence="3" id="KW-1185">Reference proteome</keyword>
<evidence type="ECO:0000313" key="2">
    <source>
        <dbReference type="EMBL" id="OTF80955.1"/>
    </source>
</evidence>
<sequence>MNINNINPKTEPDLNMEFPELELLNSTKSSNIDHKTLMLLNENIIKQLEFIDNELANDNQSICKYESDNNRLDDEIRILENELKEIDEQIIIEEQLTESIQKHRNNFPDFQINTNTDYNSNNNNNNVALH</sequence>
<name>A0A1Y3BP79_EURMA</name>
<dbReference type="AlphaFoldDB" id="A0A1Y3BP79"/>
<evidence type="ECO:0000256" key="1">
    <source>
        <dbReference type="SAM" id="Coils"/>
    </source>
</evidence>
<organism evidence="2 3">
    <name type="scientific">Euroglyphus maynei</name>
    <name type="common">Mayne's house dust mite</name>
    <dbReference type="NCBI Taxonomy" id="6958"/>
    <lineage>
        <taxon>Eukaryota</taxon>
        <taxon>Metazoa</taxon>
        <taxon>Ecdysozoa</taxon>
        <taxon>Arthropoda</taxon>
        <taxon>Chelicerata</taxon>
        <taxon>Arachnida</taxon>
        <taxon>Acari</taxon>
        <taxon>Acariformes</taxon>
        <taxon>Sarcoptiformes</taxon>
        <taxon>Astigmata</taxon>
        <taxon>Psoroptidia</taxon>
        <taxon>Analgoidea</taxon>
        <taxon>Pyroglyphidae</taxon>
        <taxon>Pyroglyphinae</taxon>
        <taxon>Euroglyphus</taxon>
    </lineage>
</organism>
<feature type="coiled-coil region" evidence="1">
    <location>
        <begin position="69"/>
        <end position="96"/>
    </location>
</feature>
<dbReference type="OrthoDB" id="6536594at2759"/>
<gene>
    <name evidence="2" type="ORF">BLA29_012025</name>
</gene>